<feature type="binding site" evidence="9">
    <location>
        <position position="13"/>
    </location>
    <ligand>
        <name>NADPH</name>
        <dbReference type="ChEBI" id="CHEBI:57783"/>
    </ligand>
</feature>
<dbReference type="OrthoDB" id="9806546at2"/>
<dbReference type="EMBL" id="BCNO01000002">
    <property type="protein sequence ID" value="GAQ95338.1"/>
    <property type="molecule type" value="Genomic_DNA"/>
</dbReference>
<dbReference type="STRING" id="86166.TAGGR_2228"/>
<evidence type="ECO:0000256" key="9">
    <source>
        <dbReference type="HAMAP-Rule" id="MF_00183"/>
    </source>
</evidence>
<dbReference type="NCBIfam" id="NF009114">
    <property type="entry name" value="PRK12464.1"/>
    <property type="match status" value="1"/>
</dbReference>
<dbReference type="RefSeq" id="WP_059176780.1">
    <property type="nucleotide sequence ID" value="NZ_BCNO01000002.1"/>
</dbReference>
<feature type="binding site" evidence="9">
    <location>
        <position position="213"/>
    </location>
    <ligand>
        <name>1-deoxy-D-xylulose 5-phosphate</name>
        <dbReference type="ChEBI" id="CHEBI:57792"/>
    </ligand>
</feature>
<feature type="binding site" evidence="9">
    <location>
        <position position="172"/>
    </location>
    <ligand>
        <name>1-deoxy-D-xylulose 5-phosphate</name>
        <dbReference type="ChEBI" id="CHEBI:57792"/>
    </ligand>
</feature>
<feature type="binding site" evidence="9">
    <location>
        <position position="121"/>
    </location>
    <ligand>
        <name>1-deoxy-D-xylulose 5-phosphate</name>
        <dbReference type="ChEBI" id="CHEBI:57792"/>
    </ligand>
</feature>
<feature type="binding site" evidence="9">
    <location>
        <position position="217"/>
    </location>
    <ligand>
        <name>Mn(2+)</name>
        <dbReference type="ChEBI" id="CHEBI:29035"/>
    </ligand>
</feature>
<comment type="caution">
    <text evidence="13">The sequence shown here is derived from an EMBL/GenBank/DDBJ whole genome shotgun (WGS) entry which is preliminary data.</text>
</comment>
<dbReference type="InterPro" id="IPR003821">
    <property type="entry name" value="DXP_reductoisomerase"/>
</dbReference>
<feature type="binding site" evidence="9">
    <location>
        <position position="217"/>
    </location>
    <ligand>
        <name>1-deoxy-D-xylulose 5-phosphate</name>
        <dbReference type="ChEBI" id="CHEBI:57792"/>
    </ligand>
</feature>
<dbReference type="GO" id="GO:0016853">
    <property type="term" value="F:isomerase activity"/>
    <property type="evidence" value="ECO:0007669"/>
    <property type="project" value="UniProtKB-KW"/>
</dbReference>
<dbReference type="Gene3D" id="3.40.50.720">
    <property type="entry name" value="NAD(P)-binding Rossmann-like Domain"/>
    <property type="match status" value="1"/>
</dbReference>
<feature type="binding site" evidence="9">
    <location>
        <position position="195"/>
    </location>
    <ligand>
        <name>1-deoxy-D-xylulose 5-phosphate</name>
        <dbReference type="ChEBI" id="CHEBI:57792"/>
    </ligand>
</feature>
<dbReference type="SUPFAM" id="SSF69055">
    <property type="entry name" value="1-deoxy-D-xylulose-5-phosphate reductoisomerase, C-terminal domain"/>
    <property type="match status" value="1"/>
</dbReference>
<dbReference type="GO" id="GO:0030604">
    <property type="term" value="F:1-deoxy-D-xylulose-5-phosphate reductoisomerase activity"/>
    <property type="evidence" value="ECO:0007669"/>
    <property type="project" value="UniProtKB-UniRule"/>
</dbReference>
<dbReference type="EC" id="1.1.1.267" evidence="9"/>
<comment type="cofactor">
    <cofactor evidence="9">
        <name>Mg(2+)</name>
        <dbReference type="ChEBI" id="CHEBI:18420"/>
    </cofactor>
    <cofactor evidence="9">
        <name>Mn(2+)</name>
        <dbReference type="ChEBI" id="CHEBI:29035"/>
    </cofactor>
</comment>
<dbReference type="Pfam" id="PF02670">
    <property type="entry name" value="DXP_reductoisom"/>
    <property type="match status" value="1"/>
</dbReference>
<dbReference type="InterPro" id="IPR013512">
    <property type="entry name" value="DXP_reductoisomerase_N"/>
</dbReference>
<evidence type="ECO:0000313" key="13">
    <source>
        <dbReference type="EMBL" id="GAQ95338.1"/>
    </source>
</evidence>
<feature type="binding site" evidence="9">
    <location>
        <position position="208"/>
    </location>
    <ligand>
        <name>1-deoxy-D-xylulose 5-phosphate</name>
        <dbReference type="ChEBI" id="CHEBI:57792"/>
    </ligand>
</feature>
<evidence type="ECO:0000256" key="4">
    <source>
        <dbReference type="ARBA" id="ARBA00022857"/>
    </source>
</evidence>
<dbReference type="NCBIfam" id="TIGR00243">
    <property type="entry name" value="Dxr"/>
    <property type="match status" value="1"/>
</dbReference>
<comment type="similarity">
    <text evidence="2 9">Belongs to the DXR family.</text>
</comment>
<evidence type="ECO:0000256" key="1">
    <source>
        <dbReference type="ARBA" id="ARBA00005094"/>
    </source>
</evidence>
<keyword evidence="13" id="KW-0413">Isomerase</keyword>
<evidence type="ECO:0000256" key="3">
    <source>
        <dbReference type="ARBA" id="ARBA00022723"/>
    </source>
</evidence>
<dbReference type="Pfam" id="PF13288">
    <property type="entry name" value="DXPR_C"/>
    <property type="match status" value="1"/>
</dbReference>
<keyword evidence="4 9" id="KW-0521">NADP</keyword>
<gene>
    <name evidence="9" type="primary">dxr</name>
    <name evidence="13" type="ORF">TAGGR_2228</name>
</gene>
<feature type="binding site" evidence="9">
    <location>
        <position position="10"/>
    </location>
    <ligand>
        <name>NADPH</name>
        <dbReference type="ChEBI" id="CHEBI:57783"/>
    </ligand>
</feature>
<feature type="domain" description="1-deoxy-D-xylulose 5-phosphate reductoisomerase N-terminal" evidence="10">
    <location>
        <begin position="4"/>
        <end position="128"/>
    </location>
</feature>
<dbReference type="GO" id="GO:0051484">
    <property type="term" value="P:isopentenyl diphosphate biosynthetic process, methylerythritol 4-phosphate pathway involved in terpenoid biosynthetic process"/>
    <property type="evidence" value="ECO:0007669"/>
    <property type="project" value="UniProtKB-ARBA"/>
</dbReference>
<comment type="function">
    <text evidence="9">Catalyzes the NADPH-dependent rearrangement and reduction of 1-deoxy-D-xylulose-5-phosphate (DXP) to 2-C-methyl-D-erythritol 4-phosphate (MEP).</text>
</comment>
<dbReference type="GO" id="GO:0070402">
    <property type="term" value="F:NADPH binding"/>
    <property type="evidence" value="ECO:0007669"/>
    <property type="project" value="InterPro"/>
</dbReference>
<evidence type="ECO:0000259" key="12">
    <source>
        <dbReference type="Pfam" id="PF13288"/>
    </source>
</evidence>
<keyword evidence="14" id="KW-1185">Reference proteome</keyword>
<keyword evidence="7 9" id="KW-0414">Isoprene biosynthesis</keyword>
<evidence type="ECO:0000259" key="10">
    <source>
        <dbReference type="Pfam" id="PF02670"/>
    </source>
</evidence>
<feature type="binding site" evidence="9">
    <location>
        <position position="12"/>
    </location>
    <ligand>
        <name>NADPH</name>
        <dbReference type="ChEBI" id="CHEBI:57783"/>
    </ligand>
</feature>
<feature type="binding site" evidence="9">
    <location>
        <position position="146"/>
    </location>
    <ligand>
        <name>Mn(2+)</name>
        <dbReference type="ChEBI" id="CHEBI:29035"/>
    </ligand>
</feature>
<dbReference type="SUPFAM" id="SSF51735">
    <property type="entry name" value="NAD(P)-binding Rossmann-fold domains"/>
    <property type="match status" value="1"/>
</dbReference>
<dbReference type="SUPFAM" id="SSF55347">
    <property type="entry name" value="Glyceraldehyde-3-phosphate dehydrogenase-like, C-terminal domain"/>
    <property type="match status" value="1"/>
</dbReference>
<evidence type="ECO:0000256" key="8">
    <source>
        <dbReference type="ARBA" id="ARBA00048543"/>
    </source>
</evidence>
<dbReference type="PANTHER" id="PTHR30525:SF0">
    <property type="entry name" value="1-DEOXY-D-XYLULOSE 5-PHOSPHATE REDUCTOISOMERASE, CHLOROPLASTIC"/>
    <property type="match status" value="1"/>
</dbReference>
<dbReference type="InterPro" id="IPR036169">
    <property type="entry name" value="DXPR_C_sf"/>
</dbReference>
<protein>
    <recommendedName>
        <fullName evidence="9">1-deoxy-D-xylulose 5-phosphate reductoisomerase</fullName>
        <shortName evidence="9">DXP reductoisomerase</shortName>
        <ecNumber evidence="9">1.1.1.267</ecNumber>
    </recommendedName>
    <alternativeName>
        <fullName evidence="9">1-deoxyxylulose-5-phosphate reductoisomerase</fullName>
    </alternativeName>
    <alternativeName>
        <fullName evidence="9">2-C-methyl-D-erythritol 4-phosphate synthase</fullName>
    </alternativeName>
</protein>
<dbReference type="InterPro" id="IPR026877">
    <property type="entry name" value="DXPR_C"/>
</dbReference>
<dbReference type="PIRSF" id="PIRSF006205">
    <property type="entry name" value="Dxp_reductismrs"/>
    <property type="match status" value="1"/>
</dbReference>
<dbReference type="Gene3D" id="1.10.1740.10">
    <property type="match status" value="1"/>
</dbReference>
<dbReference type="FunFam" id="3.40.50.720:FF:000045">
    <property type="entry name" value="1-deoxy-D-xylulose 5-phosphate reductoisomerase"/>
    <property type="match status" value="1"/>
</dbReference>
<keyword evidence="6 9" id="KW-0464">Manganese</keyword>
<feature type="binding site" evidence="9">
    <location>
        <position position="120"/>
    </location>
    <ligand>
        <name>NADPH</name>
        <dbReference type="ChEBI" id="CHEBI:57783"/>
    </ligand>
</feature>
<feature type="binding site" evidence="9">
    <location>
        <position position="122"/>
    </location>
    <ligand>
        <name>NADPH</name>
        <dbReference type="ChEBI" id="CHEBI:57783"/>
    </ligand>
</feature>
<proteinExistence type="inferred from homology"/>
<feature type="binding site" evidence="9">
    <location>
        <position position="11"/>
    </location>
    <ligand>
        <name>NADPH</name>
        <dbReference type="ChEBI" id="CHEBI:57783"/>
    </ligand>
</feature>
<evidence type="ECO:0000256" key="6">
    <source>
        <dbReference type="ARBA" id="ARBA00023211"/>
    </source>
</evidence>
<comment type="pathway">
    <text evidence="1 9">Isoprenoid biosynthesis; isopentenyl diphosphate biosynthesis via DXP pathway; isopentenyl diphosphate from 1-deoxy-D-xylulose 5-phosphate: step 1/6.</text>
</comment>
<feature type="domain" description="1-deoxy-D-xylulose 5-phosphate reductoisomerase C-terminal" evidence="11">
    <location>
        <begin position="142"/>
        <end position="225"/>
    </location>
</feature>
<feature type="binding site" evidence="9">
    <location>
        <position position="148"/>
    </location>
    <ligand>
        <name>1-deoxy-D-xylulose 5-phosphate</name>
        <dbReference type="ChEBI" id="CHEBI:57792"/>
    </ligand>
</feature>
<accession>A0A0U9HU27</accession>
<comment type="caution">
    <text evidence="9">Lacks conserved residue(s) required for the propagation of feature annotation.</text>
</comment>
<feature type="binding site" evidence="9">
    <location>
        <position position="148"/>
    </location>
    <ligand>
        <name>Mn(2+)</name>
        <dbReference type="ChEBI" id="CHEBI:29035"/>
    </ligand>
</feature>
<keyword evidence="9" id="KW-0460">Magnesium</keyword>
<evidence type="ECO:0000256" key="7">
    <source>
        <dbReference type="ARBA" id="ARBA00023229"/>
    </source>
</evidence>
<evidence type="ECO:0000256" key="2">
    <source>
        <dbReference type="ARBA" id="ARBA00006825"/>
    </source>
</evidence>
<sequence>MKKVVILGSTGSIGKNALQVIKQFPEKFKVLGLAVKSSINLLKEQIEEFKPEYVAVYDKKAYEKLKRETNSLNILCGVEGVCEIARLEEADIVLSAIVGAEGLLPTFEAVKAGKVIALANKESLVMAGDLIKKQANLSKAQIIPVDSEHSAVFQCINGCNRAYIKKIWLTASGGPFRGKKASEIENVTPQEALNHPKWKMGKRITIDSATLMNKGFEVIEAHHLFDIPIENIGVLIHPQSIVHCLVEFIDGTYLAQISNPDMKAPIALALSLPERLPDIISPIDWSSLRELNFELPDTEIFPCLKLAYEAVKLGGSMPVVLNAVDEIAVEAFLSGKLKFNEIPKLIKKVMDAHKIFYPERIEEILEIDSWARKKALEEIKR</sequence>
<evidence type="ECO:0000256" key="5">
    <source>
        <dbReference type="ARBA" id="ARBA00023002"/>
    </source>
</evidence>
<keyword evidence="5 9" id="KW-0560">Oxidoreductase</keyword>
<keyword evidence="3 9" id="KW-0479">Metal-binding</keyword>
<evidence type="ECO:0000313" key="14">
    <source>
        <dbReference type="Proteomes" id="UP000054976"/>
    </source>
</evidence>
<dbReference type="GO" id="GO:0030145">
    <property type="term" value="F:manganese ion binding"/>
    <property type="evidence" value="ECO:0007669"/>
    <property type="project" value="TreeGrafter"/>
</dbReference>
<feature type="binding site" evidence="9">
    <location>
        <position position="214"/>
    </location>
    <ligand>
        <name>1-deoxy-D-xylulose 5-phosphate</name>
        <dbReference type="ChEBI" id="CHEBI:57792"/>
    </ligand>
</feature>
<dbReference type="UniPathway" id="UPA00056">
    <property type="reaction ID" value="UER00092"/>
</dbReference>
<dbReference type="HAMAP" id="MF_00183">
    <property type="entry name" value="DXP_reductoisom"/>
    <property type="match status" value="1"/>
</dbReference>
<feature type="binding site" evidence="9">
    <location>
        <position position="201"/>
    </location>
    <ligand>
        <name>NADPH</name>
        <dbReference type="ChEBI" id="CHEBI:57783"/>
    </ligand>
</feature>
<dbReference type="PANTHER" id="PTHR30525">
    <property type="entry name" value="1-DEOXY-D-XYLULOSE 5-PHOSPHATE REDUCTOISOMERASE"/>
    <property type="match status" value="1"/>
</dbReference>
<dbReference type="AlphaFoldDB" id="A0A0U9HU27"/>
<dbReference type="Proteomes" id="UP000054976">
    <property type="component" value="Unassembled WGS sequence"/>
</dbReference>
<feature type="domain" description="DXP reductoisomerase C-terminal" evidence="12">
    <location>
        <begin position="257"/>
        <end position="373"/>
    </location>
</feature>
<comment type="catalytic activity">
    <reaction evidence="8">
        <text>2-C-methyl-D-erythritol 4-phosphate + NADP(+) = 1-deoxy-D-xylulose 5-phosphate + NADPH + H(+)</text>
        <dbReference type="Rhea" id="RHEA:13717"/>
        <dbReference type="ChEBI" id="CHEBI:15378"/>
        <dbReference type="ChEBI" id="CHEBI:57783"/>
        <dbReference type="ChEBI" id="CHEBI:57792"/>
        <dbReference type="ChEBI" id="CHEBI:58262"/>
        <dbReference type="ChEBI" id="CHEBI:58349"/>
        <dbReference type="EC" id="1.1.1.267"/>
    </reaction>
    <physiologicalReaction direction="right-to-left" evidence="8">
        <dbReference type="Rhea" id="RHEA:13719"/>
    </physiologicalReaction>
</comment>
<organism evidence="13 14">
    <name type="scientific">Thermodesulfovibrio aggregans</name>
    <dbReference type="NCBI Taxonomy" id="86166"/>
    <lineage>
        <taxon>Bacteria</taxon>
        <taxon>Pseudomonadati</taxon>
        <taxon>Nitrospirota</taxon>
        <taxon>Thermodesulfovibrionia</taxon>
        <taxon>Thermodesulfovibrionales</taxon>
        <taxon>Thermodesulfovibrionaceae</taxon>
        <taxon>Thermodesulfovibrio</taxon>
    </lineage>
</organism>
<reference evidence="14" key="1">
    <citation type="submission" date="2016-01" db="EMBL/GenBank/DDBJ databases">
        <title>Draft genome sequence of Thermodesulfovibrio aggregans strain TGE-P1.</title>
        <authorList>
            <person name="Sekiguchi Y."/>
            <person name="Ohashi A."/>
            <person name="Matsuura N."/>
            <person name="Tourlousse M.D."/>
        </authorList>
    </citation>
    <scope>NUCLEOTIDE SEQUENCE [LARGE SCALE GENOMIC DNA]</scope>
    <source>
        <strain evidence="14">TGE-P1</strain>
    </source>
</reference>
<dbReference type="InterPro" id="IPR013644">
    <property type="entry name" value="DXP_reductoisomerase_C"/>
</dbReference>
<dbReference type="InterPro" id="IPR036291">
    <property type="entry name" value="NAD(P)-bd_dom_sf"/>
</dbReference>
<dbReference type="Pfam" id="PF08436">
    <property type="entry name" value="DXP_redisom_C"/>
    <property type="match status" value="1"/>
</dbReference>
<evidence type="ECO:0000259" key="11">
    <source>
        <dbReference type="Pfam" id="PF08436"/>
    </source>
</evidence>
<name>A0A0U9HU27_9BACT</name>
<feature type="binding site" evidence="9">
    <location>
        <position position="147"/>
    </location>
    <ligand>
        <name>1-deoxy-D-xylulose 5-phosphate</name>
        <dbReference type="ChEBI" id="CHEBI:57792"/>
    </ligand>
</feature>